<dbReference type="Pfam" id="PF18912">
    <property type="entry name" value="DZR_2"/>
    <property type="match status" value="1"/>
</dbReference>
<feature type="domain" description="Double zinc ribbon" evidence="3">
    <location>
        <begin position="23"/>
        <end position="60"/>
    </location>
</feature>
<dbReference type="Proteomes" id="UP000051621">
    <property type="component" value="Unassembled WGS sequence"/>
</dbReference>
<sequence length="227" mass="27021">MVCHQTVEQQLTFKWLFSFGQMQEKDICEECWQKFIPIQANERCSGCGRKQAKNSLCYDCSRWQKNGQTVLLKNRALFVYNEAMQHFMEEYKFKGDYYWRYLFQDIFEQNLHYYYRKDWIYVPIPVDEQTMSVRGFNQVIGLLRTPATTVAALKMKHFTKRTKQSHKNRAQRLATKQPFEYVENKSITGKKILLLDDVYTTGRTLYYAQELLLQAGAECVQSFTLAR</sequence>
<dbReference type="PATRIC" id="fig|1423731.3.peg.399"/>
<comment type="caution">
    <text evidence="4">The sequence shown here is derived from an EMBL/GenBank/DDBJ whole genome shotgun (WGS) entry which is preliminary data.</text>
</comment>
<dbReference type="AlphaFoldDB" id="A0A0R1M4B1"/>
<evidence type="ECO:0000313" key="5">
    <source>
        <dbReference type="Proteomes" id="UP000051621"/>
    </source>
</evidence>
<organism evidence="4 5">
    <name type="scientific">Liquorilactobacillus capillatus DSM 19910</name>
    <dbReference type="NCBI Taxonomy" id="1423731"/>
    <lineage>
        <taxon>Bacteria</taxon>
        <taxon>Bacillati</taxon>
        <taxon>Bacillota</taxon>
        <taxon>Bacilli</taxon>
        <taxon>Lactobacillales</taxon>
        <taxon>Lactobacillaceae</taxon>
        <taxon>Liquorilactobacillus</taxon>
    </lineage>
</organism>
<name>A0A0R1M4B1_9LACO</name>
<dbReference type="PANTHER" id="PTHR47505:SF1">
    <property type="entry name" value="DNA UTILIZATION PROTEIN YHGH"/>
    <property type="match status" value="1"/>
</dbReference>
<keyword evidence="4" id="KW-0808">Transferase</keyword>
<reference evidence="4 5" key="1">
    <citation type="journal article" date="2015" name="Genome Announc.">
        <title>Expanding the biotechnology potential of lactobacilli through comparative genomics of 213 strains and associated genera.</title>
        <authorList>
            <person name="Sun Z."/>
            <person name="Harris H.M."/>
            <person name="McCann A."/>
            <person name="Guo C."/>
            <person name="Argimon S."/>
            <person name="Zhang W."/>
            <person name="Yang X."/>
            <person name="Jeffery I.B."/>
            <person name="Cooney J.C."/>
            <person name="Kagawa T.F."/>
            <person name="Liu W."/>
            <person name="Song Y."/>
            <person name="Salvetti E."/>
            <person name="Wrobel A."/>
            <person name="Rasinkangas P."/>
            <person name="Parkhill J."/>
            <person name="Rea M.C."/>
            <person name="O'Sullivan O."/>
            <person name="Ritari J."/>
            <person name="Douillard F.P."/>
            <person name="Paul Ross R."/>
            <person name="Yang R."/>
            <person name="Briner A.E."/>
            <person name="Felis G.E."/>
            <person name="de Vos W.M."/>
            <person name="Barrangou R."/>
            <person name="Klaenhammer T.R."/>
            <person name="Caufield P.W."/>
            <person name="Cui Y."/>
            <person name="Zhang H."/>
            <person name="O'Toole P.W."/>
        </authorList>
    </citation>
    <scope>NUCLEOTIDE SEQUENCE [LARGE SCALE GENOMIC DNA]</scope>
    <source>
        <strain evidence="4 5">DSM 19910</strain>
    </source>
</reference>
<proteinExistence type="inferred from homology"/>
<comment type="similarity">
    <text evidence="1">Belongs to the ComF/GntX family.</text>
</comment>
<dbReference type="InterPro" id="IPR051910">
    <property type="entry name" value="ComF/GntX_DNA_util-trans"/>
</dbReference>
<dbReference type="Pfam" id="PF00156">
    <property type="entry name" value="Pribosyltran"/>
    <property type="match status" value="1"/>
</dbReference>
<gene>
    <name evidence="4" type="ORF">FC81_GL000386</name>
</gene>
<protein>
    <submittedName>
        <fullName evidence="4">Phosphoribosyltransferase</fullName>
    </submittedName>
</protein>
<dbReference type="PANTHER" id="PTHR47505">
    <property type="entry name" value="DNA UTILIZATION PROTEIN YHGH"/>
    <property type="match status" value="1"/>
</dbReference>
<evidence type="ECO:0000256" key="1">
    <source>
        <dbReference type="ARBA" id="ARBA00008007"/>
    </source>
</evidence>
<dbReference type="CDD" id="cd06223">
    <property type="entry name" value="PRTases_typeI"/>
    <property type="match status" value="1"/>
</dbReference>
<keyword evidence="4" id="KW-0328">Glycosyltransferase</keyword>
<evidence type="ECO:0000259" key="3">
    <source>
        <dbReference type="Pfam" id="PF18912"/>
    </source>
</evidence>
<dbReference type="SUPFAM" id="SSF53271">
    <property type="entry name" value="PRTase-like"/>
    <property type="match status" value="1"/>
</dbReference>
<accession>A0A0R1M4B1</accession>
<dbReference type="Gene3D" id="3.40.50.2020">
    <property type="match status" value="1"/>
</dbReference>
<dbReference type="InterPro" id="IPR000836">
    <property type="entry name" value="PRTase_dom"/>
</dbReference>
<keyword evidence="5" id="KW-1185">Reference proteome</keyword>
<dbReference type="GO" id="GO:0016757">
    <property type="term" value="F:glycosyltransferase activity"/>
    <property type="evidence" value="ECO:0007669"/>
    <property type="project" value="UniProtKB-KW"/>
</dbReference>
<evidence type="ECO:0000259" key="2">
    <source>
        <dbReference type="Pfam" id="PF00156"/>
    </source>
</evidence>
<dbReference type="InterPro" id="IPR044005">
    <property type="entry name" value="DZR_2"/>
</dbReference>
<feature type="domain" description="Phosphoribosyltransferase" evidence="2">
    <location>
        <begin position="167"/>
        <end position="226"/>
    </location>
</feature>
<evidence type="ECO:0000313" key="4">
    <source>
        <dbReference type="EMBL" id="KRL02896.1"/>
    </source>
</evidence>
<dbReference type="STRING" id="1423731.FC81_GL000386"/>
<dbReference type="EMBL" id="AZEF01000008">
    <property type="protein sequence ID" value="KRL02896.1"/>
    <property type="molecule type" value="Genomic_DNA"/>
</dbReference>
<dbReference type="InterPro" id="IPR029057">
    <property type="entry name" value="PRTase-like"/>
</dbReference>